<sequence length="130" mass="13212">MRGSSLLLVVLLLLTACAPTPTDHAAADTASRLSNAVRDGDGAAACAALAPDTRESVERSAGEPCAAAVTDAGLPPPAPVREVRVHGQWAQVVTGNDTVFLGAFGSGWRVVAAGCRSRGERPYDCVVAGD</sequence>
<name>A0A8J3YIE7_9ACTN</name>
<feature type="chain" id="PRO_5038623652" description="Lipoprotein" evidence="1">
    <location>
        <begin position="26"/>
        <end position="130"/>
    </location>
</feature>
<evidence type="ECO:0000313" key="3">
    <source>
        <dbReference type="Proteomes" id="UP000619260"/>
    </source>
</evidence>
<keyword evidence="1" id="KW-0732">Signal</keyword>
<evidence type="ECO:0000256" key="1">
    <source>
        <dbReference type="SAM" id="SignalP"/>
    </source>
</evidence>
<dbReference type="EMBL" id="BOPF01000004">
    <property type="protein sequence ID" value="GIJ44535.1"/>
    <property type="molecule type" value="Genomic_DNA"/>
</dbReference>
<keyword evidence="3" id="KW-1185">Reference proteome</keyword>
<evidence type="ECO:0000313" key="2">
    <source>
        <dbReference type="EMBL" id="GIJ44535.1"/>
    </source>
</evidence>
<comment type="caution">
    <text evidence="2">The sequence shown here is derived from an EMBL/GenBank/DDBJ whole genome shotgun (WGS) entry which is preliminary data.</text>
</comment>
<dbReference type="PROSITE" id="PS51257">
    <property type="entry name" value="PROKAR_LIPOPROTEIN"/>
    <property type="match status" value="1"/>
</dbReference>
<dbReference type="AlphaFoldDB" id="A0A8J3YIE7"/>
<proteinExistence type="predicted"/>
<protein>
    <recommendedName>
        <fullName evidence="4">Lipoprotein</fullName>
    </recommendedName>
</protein>
<dbReference type="Proteomes" id="UP000619260">
    <property type="component" value="Unassembled WGS sequence"/>
</dbReference>
<gene>
    <name evidence="2" type="ORF">Val02_14210</name>
</gene>
<dbReference type="RefSeq" id="WP_203898107.1">
    <property type="nucleotide sequence ID" value="NZ_BOPF01000004.1"/>
</dbReference>
<reference evidence="2" key="1">
    <citation type="submission" date="2021-01" db="EMBL/GenBank/DDBJ databases">
        <title>Whole genome shotgun sequence of Virgisporangium aliadipatigenens NBRC 105644.</title>
        <authorList>
            <person name="Komaki H."/>
            <person name="Tamura T."/>
        </authorList>
    </citation>
    <scope>NUCLEOTIDE SEQUENCE</scope>
    <source>
        <strain evidence="2">NBRC 105644</strain>
    </source>
</reference>
<feature type="signal peptide" evidence="1">
    <location>
        <begin position="1"/>
        <end position="25"/>
    </location>
</feature>
<accession>A0A8J3YIE7</accession>
<evidence type="ECO:0008006" key="4">
    <source>
        <dbReference type="Google" id="ProtNLM"/>
    </source>
</evidence>
<organism evidence="2 3">
    <name type="scientific">Virgisporangium aliadipatigenens</name>
    <dbReference type="NCBI Taxonomy" id="741659"/>
    <lineage>
        <taxon>Bacteria</taxon>
        <taxon>Bacillati</taxon>
        <taxon>Actinomycetota</taxon>
        <taxon>Actinomycetes</taxon>
        <taxon>Micromonosporales</taxon>
        <taxon>Micromonosporaceae</taxon>
        <taxon>Virgisporangium</taxon>
    </lineage>
</organism>